<name>A0A100INQ5_ASPNG</name>
<dbReference type="VEuPathDB" id="FungiDB:ATCC64974_93470"/>
<dbReference type="GO" id="GO:0016491">
    <property type="term" value="F:oxidoreductase activity"/>
    <property type="evidence" value="ECO:0007669"/>
    <property type="project" value="InterPro"/>
</dbReference>
<accession>A0A100INQ5</accession>
<evidence type="ECO:0000313" key="2">
    <source>
        <dbReference type="EMBL" id="GAQ44581.1"/>
    </source>
</evidence>
<comment type="similarity">
    <text evidence="1">Belongs to the asaB hydroxylase/desaturase family.</text>
</comment>
<evidence type="ECO:0000256" key="1">
    <source>
        <dbReference type="ARBA" id="ARBA00023604"/>
    </source>
</evidence>
<dbReference type="VEuPathDB" id="FungiDB:ASPNIDRAFT2_1139281"/>
<evidence type="ECO:0000313" key="3">
    <source>
        <dbReference type="Proteomes" id="UP000068243"/>
    </source>
</evidence>
<gene>
    <name evidence="2" type="ORF">ABL_07242</name>
</gene>
<dbReference type="EMBL" id="BCMY01000013">
    <property type="protein sequence ID" value="GAQ44581.1"/>
    <property type="molecule type" value="Genomic_DNA"/>
</dbReference>
<dbReference type="InterPro" id="IPR044053">
    <property type="entry name" value="AsaB-like"/>
</dbReference>
<dbReference type="OrthoDB" id="412788at2759"/>
<dbReference type="VEuPathDB" id="FungiDB:M747DRAFT_245172"/>
<dbReference type="AlphaFoldDB" id="A0A100INQ5"/>
<reference evidence="3" key="1">
    <citation type="journal article" date="2016" name="Genome Announc.">
        <title>Draft genome sequence of Aspergillus niger strain An76.</title>
        <authorList>
            <person name="Gong W."/>
            <person name="Cheng Z."/>
            <person name="Zhang H."/>
            <person name="Liu L."/>
            <person name="Gao P."/>
            <person name="Wang L."/>
        </authorList>
    </citation>
    <scope>NUCLEOTIDE SEQUENCE [LARGE SCALE GENOMIC DNA]</scope>
    <source>
        <strain evidence="3">An76</strain>
    </source>
</reference>
<comment type="caution">
    <text evidence="2">The sequence shown here is derived from an EMBL/GenBank/DDBJ whole genome shotgun (WGS) entry which is preliminary data.</text>
</comment>
<organism evidence="2 3">
    <name type="scientific">Aspergillus niger</name>
    <dbReference type="NCBI Taxonomy" id="5061"/>
    <lineage>
        <taxon>Eukaryota</taxon>
        <taxon>Fungi</taxon>
        <taxon>Dikarya</taxon>
        <taxon>Ascomycota</taxon>
        <taxon>Pezizomycotina</taxon>
        <taxon>Eurotiomycetes</taxon>
        <taxon>Eurotiomycetidae</taxon>
        <taxon>Eurotiales</taxon>
        <taxon>Aspergillaceae</taxon>
        <taxon>Aspergillus</taxon>
        <taxon>Aspergillus subgen. Circumdati</taxon>
    </lineage>
</organism>
<sequence>MSHQPPSRDELHEGGTNLSFELELEEDFESEIQHFSKLSRERNYAKAHEFFDSVLKKHIGFFPVAVEYADMLYEQGCYRQLSKFLEERIDAIRDKWPKDETQLLRLMNALAGIHYRGSLDTALAEAAVAWNFLERKQQLRGFLQLGLQDLQKTDNLPSDVDAEYLLNVAILANAAGAGDDTTKELYEGGRNQLKTARKIWRGIPQVGDSLASILRLSMEQICYETAKVLLFPEPIPKSADTSLALSKILSVAESLCDFRTQMRCRFQLLLVTLRSTGDWRDLYSMSKLQEGDCGDLVESLHTWNLFASWTLRVPISHFNLSNLNLTGVMLNLDREILFLSLIKPLGWPDQNWIRLLRSHFSKVQSVGSLLAWDASGDGTKLLIDIANYAFWSQENKNQLLWDASTERENRDLLGLSASMKSRILVFVQHHRRPPSFSLPPDLSGRVYGPELTAKEDDEKETVFKGSATEAQQHVEVAKKQEHHLQRERIEDEDEEKKETFKHKMLDIIREFPQMAKTARRPSSPEVQNALACARACAREFEHGPEYGPDAHTMAVLEFSMNGLWERIKAEPEYVLSPKEFSLLNYFFLRYKNEPAFFHVADRPETIRDIRGLTETLPFDLDTNGFVYKRCLAPTLTKSYEYSNPQKVKDIFLPECEAILKEHVNGADEVMIFDWKIRKRKSAKEKRTRNPNLQGFARQVHIDTLLTRDVIGTPLMERIRNHLPEESQHLLSGRAQLIILWRPINGPIEDHPIAVCDGRTLDASKFIETDMIRGNYTGTMLYPQSETNDARKWYYMSGQDVEDVLLFKGFDTKEDSVKCEWLTTLIGYLSTVQVPFKPILLTLHSVL</sequence>
<protein>
    <submittedName>
        <fullName evidence="2">Uncharacterized protein</fullName>
    </submittedName>
</protein>
<dbReference type="VEuPathDB" id="FungiDB:An11g08500"/>
<dbReference type="PANTHER" id="PTHR34598">
    <property type="entry name" value="BLL6449 PROTEIN"/>
    <property type="match status" value="1"/>
</dbReference>
<proteinExistence type="inferred from homology"/>
<dbReference type="NCBIfam" id="NF041278">
    <property type="entry name" value="CmcJ_NvfI_EfuI"/>
    <property type="match status" value="1"/>
</dbReference>
<dbReference type="PANTHER" id="PTHR34598:SF3">
    <property type="entry name" value="OXIDOREDUCTASE AN1597"/>
    <property type="match status" value="1"/>
</dbReference>
<dbReference type="Proteomes" id="UP000068243">
    <property type="component" value="Unassembled WGS sequence"/>
</dbReference>